<dbReference type="InterPro" id="IPR001254">
    <property type="entry name" value="Trypsin_dom"/>
</dbReference>
<keyword evidence="9" id="KW-0472">Membrane</keyword>
<accession>A0A4Q0YYM4</accession>
<keyword evidence="4 10" id="KW-0732">Signal</keyword>
<dbReference type="OrthoDB" id="9813836at2"/>
<dbReference type="InterPro" id="IPR018114">
    <property type="entry name" value="TRYPSIN_HIS"/>
</dbReference>
<dbReference type="CDD" id="cd00190">
    <property type="entry name" value="Tryp_SPc"/>
    <property type="match status" value="1"/>
</dbReference>
<evidence type="ECO:0000313" key="13">
    <source>
        <dbReference type="Proteomes" id="UP000290287"/>
    </source>
</evidence>
<dbReference type="Proteomes" id="UP000290287">
    <property type="component" value="Unassembled WGS sequence"/>
</dbReference>
<keyword evidence="9" id="KW-0812">Transmembrane</keyword>
<feature type="chain" id="PRO_5020330999" description="Peptidase S1 domain-containing protein" evidence="10">
    <location>
        <begin position="25"/>
        <end position="521"/>
    </location>
</feature>
<evidence type="ECO:0000259" key="11">
    <source>
        <dbReference type="PROSITE" id="PS50240"/>
    </source>
</evidence>
<evidence type="ECO:0000256" key="9">
    <source>
        <dbReference type="SAM" id="Phobius"/>
    </source>
</evidence>
<gene>
    <name evidence="12" type="ORF">CS022_04515</name>
</gene>
<proteinExistence type="predicted"/>
<dbReference type="EMBL" id="PEIB01000003">
    <property type="protein sequence ID" value="RXJ74319.1"/>
    <property type="molecule type" value="Genomic_DNA"/>
</dbReference>
<evidence type="ECO:0000256" key="7">
    <source>
        <dbReference type="ARBA" id="ARBA00023157"/>
    </source>
</evidence>
<protein>
    <recommendedName>
        <fullName evidence="11">Peptidase S1 domain-containing protein</fullName>
    </recommendedName>
</protein>
<evidence type="ECO:0000256" key="2">
    <source>
        <dbReference type="ARBA" id="ARBA00022525"/>
    </source>
</evidence>
<evidence type="ECO:0000256" key="10">
    <source>
        <dbReference type="SAM" id="SignalP"/>
    </source>
</evidence>
<dbReference type="SUPFAM" id="SSF50494">
    <property type="entry name" value="Trypsin-like serine proteases"/>
    <property type="match status" value="1"/>
</dbReference>
<dbReference type="Gene3D" id="2.60.40.10">
    <property type="entry name" value="Immunoglobulins"/>
    <property type="match status" value="1"/>
</dbReference>
<dbReference type="PROSITE" id="PS00134">
    <property type="entry name" value="TRYPSIN_HIS"/>
    <property type="match status" value="1"/>
</dbReference>
<organism evidence="12 13">
    <name type="scientific">Veronia nyctiphanis</name>
    <dbReference type="NCBI Taxonomy" id="1278244"/>
    <lineage>
        <taxon>Bacteria</taxon>
        <taxon>Pseudomonadati</taxon>
        <taxon>Pseudomonadota</taxon>
        <taxon>Gammaproteobacteria</taxon>
        <taxon>Vibrionales</taxon>
        <taxon>Vibrionaceae</taxon>
        <taxon>Veronia</taxon>
    </lineage>
</organism>
<evidence type="ECO:0000256" key="3">
    <source>
        <dbReference type="ARBA" id="ARBA00022670"/>
    </source>
</evidence>
<feature type="transmembrane region" description="Helical" evidence="9">
    <location>
        <begin position="497"/>
        <end position="515"/>
    </location>
</feature>
<keyword evidence="5 8" id="KW-0378">Hydrolase</keyword>
<dbReference type="InterPro" id="IPR001314">
    <property type="entry name" value="Peptidase_S1A"/>
</dbReference>
<comment type="caution">
    <text evidence="12">The sequence shown here is derived from an EMBL/GenBank/DDBJ whole genome shotgun (WGS) entry which is preliminary data.</text>
</comment>
<sequence>MLKNITNLLSFLCLLLLIPSAAQASERNPRIIGGGEAPKGAYPYMSYLSESDGKPFCGATYLGGNKVLTAAHCVHHLSVSDFSVTVNALDVSSDQHAGEVFSAKHIVLHPDYNISTSENDIAVVILSDSPKNIEPIKLSSDNLKHIASEKTLLRVIGWGITDTNIGERSDSLQQVDVNFVSDTLCRQRFSAEGIVIPKNAICAGDTTNGGRDACQGDSGGPLLVKEGGKWVQTGIVSYGIGCALADFPGVYTNVPDYIDWLNNIYAPAQPDVNVELSHDMQQKGSSSRPVGWYQHEVNITNIGNSAFDISHININGQPAGQNLCQETVYPDYQCSISMSLKTVKGHNYFDIEVQTNTNESQTTTIYTYGEPQTPFSKSDLIALNLPEQVVAFGQTPWVASGTELKAKAAKGESTVIFDNFPEGELTFDIDSSDPDGFINVFVNQKTAIRLYHGKDGWVTLNSPIKLEGESNYVEFHYRGTDYDPNTAKTGIIRNIEFTAGSLGVFSFVLLMLFGYSRKLKK</sequence>
<dbReference type="InterPro" id="IPR013783">
    <property type="entry name" value="Ig-like_fold"/>
</dbReference>
<evidence type="ECO:0000256" key="8">
    <source>
        <dbReference type="RuleBase" id="RU363034"/>
    </source>
</evidence>
<dbReference type="PANTHER" id="PTHR24264:SF65">
    <property type="entry name" value="SRCR DOMAIN-CONTAINING PROTEIN"/>
    <property type="match status" value="1"/>
</dbReference>
<keyword evidence="7" id="KW-1015">Disulfide bond</keyword>
<dbReference type="GO" id="GO:0006508">
    <property type="term" value="P:proteolysis"/>
    <property type="evidence" value="ECO:0007669"/>
    <property type="project" value="UniProtKB-KW"/>
</dbReference>
<comment type="subcellular location">
    <subcellularLocation>
        <location evidence="1">Secreted</location>
    </subcellularLocation>
</comment>
<evidence type="ECO:0000313" key="12">
    <source>
        <dbReference type="EMBL" id="RXJ74319.1"/>
    </source>
</evidence>
<dbReference type="SMART" id="SM00020">
    <property type="entry name" value="Tryp_SPc"/>
    <property type="match status" value="1"/>
</dbReference>
<keyword evidence="3 8" id="KW-0645">Protease</keyword>
<dbReference type="PROSITE" id="PS50240">
    <property type="entry name" value="TRYPSIN_DOM"/>
    <property type="match status" value="1"/>
</dbReference>
<name>A0A4Q0YYM4_9GAMM</name>
<keyword evidence="2" id="KW-0964">Secreted</keyword>
<dbReference type="InterPro" id="IPR009003">
    <property type="entry name" value="Peptidase_S1_PA"/>
</dbReference>
<dbReference type="GO" id="GO:0005615">
    <property type="term" value="C:extracellular space"/>
    <property type="evidence" value="ECO:0007669"/>
    <property type="project" value="TreeGrafter"/>
</dbReference>
<dbReference type="Gene3D" id="2.40.10.10">
    <property type="entry name" value="Trypsin-like serine proteases"/>
    <property type="match status" value="1"/>
</dbReference>
<feature type="domain" description="Peptidase S1" evidence="11">
    <location>
        <begin position="31"/>
        <end position="266"/>
    </location>
</feature>
<dbReference type="PROSITE" id="PS00135">
    <property type="entry name" value="TRYPSIN_SER"/>
    <property type="match status" value="1"/>
</dbReference>
<dbReference type="GO" id="GO:0004252">
    <property type="term" value="F:serine-type endopeptidase activity"/>
    <property type="evidence" value="ECO:0007669"/>
    <property type="project" value="InterPro"/>
</dbReference>
<dbReference type="RefSeq" id="WP_129121283.1">
    <property type="nucleotide sequence ID" value="NZ_PEIB01000003.1"/>
</dbReference>
<dbReference type="InterPro" id="IPR033116">
    <property type="entry name" value="TRYPSIN_SER"/>
</dbReference>
<feature type="signal peptide" evidence="10">
    <location>
        <begin position="1"/>
        <end position="24"/>
    </location>
</feature>
<dbReference type="InterPro" id="IPR050127">
    <property type="entry name" value="Serine_Proteases_S1"/>
</dbReference>
<reference evidence="12 13" key="1">
    <citation type="submission" date="2017-10" db="EMBL/GenBank/DDBJ databases">
        <title>Nyctiphanis sp. nov., isolated from the stomach of the euphausiid Nyctiphanes simplex (Hansen, 1911) in the Gulf of California.</title>
        <authorList>
            <person name="Gomez-Gil B."/>
            <person name="Aguilar-Mendez M."/>
            <person name="Lopez-Cortes A."/>
            <person name="Gomez-Gutierrez J."/>
            <person name="Roque A."/>
            <person name="Lang E."/>
            <person name="Gonzalez-Castillo A."/>
        </authorList>
    </citation>
    <scope>NUCLEOTIDE SEQUENCE [LARGE SCALE GENOMIC DNA]</scope>
    <source>
        <strain evidence="12 13">CAIM 600</strain>
    </source>
</reference>
<evidence type="ECO:0000256" key="1">
    <source>
        <dbReference type="ARBA" id="ARBA00004613"/>
    </source>
</evidence>
<dbReference type="AlphaFoldDB" id="A0A4Q0YYM4"/>
<dbReference type="PRINTS" id="PR00722">
    <property type="entry name" value="CHYMOTRYPSIN"/>
</dbReference>
<dbReference type="Pfam" id="PF00089">
    <property type="entry name" value="Trypsin"/>
    <property type="match status" value="1"/>
</dbReference>
<dbReference type="FunFam" id="2.40.10.10:FF:000120">
    <property type="entry name" value="Putative serine protease"/>
    <property type="match status" value="1"/>
</dbReference>
<keyword evidence="13" id="KW-1185">Reference proteome</keyword>
<dbReference type="PANTHER" id="PTHR24264">
    <property type="entry name" value="TRYPSIN-RELATED"/>
    <property type="match status" value="1"/>
</dbReference>
<evidence type="ECO:0000256" key="6">
    <source>
        <dbReference type="ARBA" id="ARBA00022825"/>
    </source>
</evidence>
<evidence type="ECO:0000256" key="4">
    <source>
        <dbReference type="ARBA" id="ARBA00022729"/>
    </source>
</evidence>
<evidence type="ECO:0000256" key="5">
    <source>
        <dbReference type="ARBA" id="ARBA00022801"/>
    </source>
</evidence>
<keyword evidence="9" id="KW-1133">Transmembrane helix</keyword>
<keyword evidence="6 8" id="KW-0720">Serine protease</keyword>
<dbReference type="InterPro" id="IPR043504">
    <property type="entry name" value="Peptidase_S1_PA_chymotrypsin"/>
</dbReference>